<dbReference type="Proteomes" id="UP000318582">
    <property type="component" value="Unassembled WGS sequence"/>
</dbReference>
<gene>
    <name evidence="6" type="ORF">PhCBS80983_g03845</name>
</gene>
<evidence type="ECO:0000313" key="7">
    <source>
        <dbReference type="Proteomes" id="UP000318582"/>
    </source>
</evidence>
<evidence type="ECO:0000256" key="1">
    <source>
        <dbReference type="ARBA" id="ARBA00022737"/>
    </source>
</evidence>
<evidence type="ECO:0000259" key="5">
    <source>
        <dbReference type="PROSITE" id="PS51371"/>
    </source>
</evidence>
<dbReference type="InterPro" id="IPR046342">
    <property type="entry name" value="CBS_dom_sf"/>
</dbReference>
<dbReference type="STRING" id="109895.A0A507E0R9"/>
<organism evidence="6 7">
    <name type="scientific">Powellomyces hirtus</name>
    <dbReference type="NCBI Taxonomy" id="109895"/>
    <lineage>
        <taxon>Eukaryota</taxon>
        <taxon>Fungi</taxon>
        <taxon>Fungi incertae sedis</taxon>
        <taxon>Chytridiomycota</taxon>
        <taxon>Chytridiomycota incertae sedis</taxon>
        <taxon>Chytridiomycetes</taxon>
        <taxon>Spizellomycetales</taxon>
        <taxon>Powellomycetaceae</taxon>
        <taxon>Powellomyces</taxon>
    </lineage>
</organism>
<keyword evidence="2 3" id="KW-0129">CBS domain</keyword>
<dbReference type="PANTHER" id="PTHR13780">
    <property type="entry name" value="AMP-ACTIVATED PROTEIN KINASE, GAMMA REGULATORY SUBUNIT"/>
    <property type="match status" value="1"/>
</dbReference>
<feature type="domain" description="CBS" evidence="5">
    <location>
        <begin position="208"/>
        <end position="264"/>
    </location>
</feature>
<keyword evidence="7" id="KW-1185">Reference proteome</keyword>
<accession>A0A507E0R9</accession>
<dbReference type="SUPFAM" id="SSF54631">
    <property type="entry name" value="CBS-domain pair"/>
    <property type="match status" value="2"/>
</dbReference>
<dbReference type="CDD" id="cd02205">
    <property type="entry name" value="CBS_pair_SF"/>
    <property type="match status" value="1"/>
</dbReference>
<sequence>MGQEHSTFFSEQARCELLASPVGDVLLLNRPLVTVGPQDSLVDVLRMLRLNNISCMPITGGQRENAEARLIDVVDIVTFITNSYAQLGVSSFNENIKSIMKVACDQLAGGRLEYERGNPQKNKDESSQDIETDFSTKNPTHCVSCTTPVASAIHKMTELKIARLALLDSGDKISHLITQSNVIEFVLLNLDALHPEPDSTLRELRLPPTSPVVACYDSSLTMQVLQDMRNKKVTAVPVLNDQGVMTGVMTVRHLKNLVPETIPNLFLPVSKFLSAIGATYVTGSQDMTLRNLLRVMVVNTYHHLFFLDEAGRVEGVVTLSDLIRWCV</sequence>
<evidence type="ECO:0000313" key="6">
    <source>
        <dbReference type="EMBL" id="TPX57376.1"/>
    </source>
</evidence>
<dbReference type="Pfam" id="PF00571">
    <property type="entry name" value="CBS"/>
    <property type="match status" value="4"/>
</dbReference>
<dbReference type="EMBL" id="QEAQ01000053">
    <property type="protein sequence ID" value="TPX57376.1"/>
    <property type="molecule type" value="Genomic_DNA"/>
</dbReference>
<evidence type="ECO:0000256" key="3">
    <source>
        <dbReference type="PROSITE-ProRule" id="PRU00703"/>
    </source>
</evidence>
<name>A0A507E0R9_9FUNG</name>
<comment type="caution">
    <text evidence="6">The sequence shown here is derived from an EMBL/GenBank/DDBJ whole genome shotgun (WGS) entry which is preliminary data.</text>
</comment>
<protein>
    <recommendedName>
        <fullName evidence="5">CBS domain-containing protein</fullName>
    </recommendedName>
</protein>
<dbReference type="AlphaFoldDB" id="A0A507E0R9"/>
<dbReference type="Gene3D" id="3.10.580.10">
    <property type="entry name" value="CBS-domain"/>
    <property type="match status" value="2"/>
</dbReference>
<keyword evidence="1" id="KW-0677">Repeat</keyword>
<dbReference type="PROSITE" id="PS51371">
    <property type="entry name" value="CBS"/>
    <property type="match status" value="2"/>
</dbReference>
<dbReference type="SMART" id="SM00116">
    <property type="entry name" value="CBS"/>
    <property type="match status" value="4"/>
</dbReference>
<dbReference type="InterPro" id="IPR000644">
    <property type="entry name" value="CBS_dom"/>
</dbReference>
<dbReference type="InterPro" id="IPR050511">
    <property type="entry name" value="AMPK_gamma/SDS23_families"/>
</dbReference>
<reference evidence="6 7" key="1">
    <citation type="journal article" date="2019" name="Sci. Rep.">
        <title>Comparative genomics of chytrid fungi reveal insights into the obligate biotrophic and pathogenic lifestyle of Synchytrium endobioticum.</title>
        <authorList>
            <person name="van de Vossenberg B.T.L.H."/>
            <person name="Warris S."/>
            <person name="Nguyen H.D.T."/>
            <person name="van Gent-Pelzer M.P.E."/>
            <person name="Joly D.L."/>
            <person name="van de Geest H.C."/>
            <person name="Bonants P.J.M."/>
            <person name="Smith D.S."/>
            <person name="Levesque C.A."/>
            <person name="van der Lee T.A.J."/>
        </authorList>
    </citation>
    <scope>NUCLEOTIDE SEQUENCE [LARGE SCALE GENOMIC DNA]</scope>
    <source>
        <strain evidence="6 7">CBS 809.83</strain>
    </source>
</reference>
<feature type="compositionally biased region" description="Basic and acidic residues" evidence="4">
    <location>
        <begin position="114"/>
        <end position="126"/>
    </location>
</feature>
<feature type="region of interest" description="Disordered" evidence="4">
    <location>
        <begin position="114"/>
        <end position="135"/>
    </location>
</feature>
<evidence type="ECO:0000256" key="2">
    <source>
        <dbReference type="ARBA" id="ARBA00023122"/>
    </source>
</evidence>
<feature type="domain" description="CBS" evidence="5">
    <location>
        <begin position="276"/>
        <end position="327"/>
    </location>
</feature>
<evidence type="ECO:0000256" key="4">
    <source>
        <dbReference type="SAM" id="MobiDB-lite"/>
    </source>
</evidence>
<proteinExistence type="predicted"/>